<dbReference type="Proteomes" id="UP000023152">
    <property type="component" value="Unassembled WGS sequence"/>
</dbReference>
<keyword evidence="2" id="KW-1133">Transmembrane helix</keyword>
<dbReference type="Pfam" id="PF01344">
    <property type="entry name" value="Kelch_1"/>
    <property type="match status" value="1"/>
</dbReference>
<dbReference type="SUPFAM" id="SSF117281">
    <property type="entry name" value="Kelch motif"/>
    <property type="match status" value="1"/>
</dbReference>
<evidence type="ECO:0000313" key="4">
    <source>
        <dbReference type="Proteomes" id="UP000023152"/>
    </source>
</evidence>
<dbReference type="InterPro" id="IPR006652">
    <property type="entry name" value="Kelch_1"/>
</dbReference>
<gene>
    <name evidence="3" type="ORF">RFI_34316</name>
</gene>
<feature type="coiled-coil region" evidence="1">
    <location>
        <begin position="430"/>
        <end position="457"/>
    </location>
</feature>
<keyword evidence="4" id="KW-1185">Reference proteome</keyword>
<keyword evidence="2" id="KW-0472">Membrane</keyword>
<proteinExistence type="predicted"/>
<dbReference type="Gene3D" id="2.120.10.80">
    <property type="entry name" value="Kelch-type beta propeller"/>
    <property type="match status" value="1"/>
</dbReference>
<evidence type="ECO:0000313" key="3">
    <source>
        <dbReference type="EMBL" id="ETO03091.1"/>
    </source>
</evidence>
<keyword evidence="2" id="KW-0812">Transmembrane</keyword>
<evidence type="ECO:0000256" key="2">
    <source>
        <dbReference type="SAM" id="Phobius"/>
    </source>
</evidence>
<feature type="transmembrane region" description="Helical" evidence="2">
    <location>
        <begin position="538"/>
        <end position="560"/>
    </location>
</feature>
<comment type="caution">
    <text evidence="3">The sequence shown here is derived from an EMBL/GenBank/DDBJ whole genome shotgun (WGS) entry which is preliminary data.</text>
</comment>
<reference evidence="3 4" key="1">
    <citation type="journal article" date="2013" name="Curr. Biol.">
        <title>The Genome of the Foraminiferan Reticulomyxa filosa.</title>
        <authorList>
            <person name="Glockner G."/>
            <person name="Hulsmann N."/>
            <person name="Schleicher M."/>
            <person name="Noegel A.A."/>
            <person name="Eichinger L."/>
            <person name="Gallinger C."/>
            <person name="Pawlowski J."/>
            <person name="Sierra R."/>
            <person name="Euteneuer U."/>
            <person name="Pillet L."/>
            <person name="Moustafa A."/>
            <person name="Platzer M."/>
            <person name="Groth M."/>
            <person name="Szafranski K."/>
            <person name="Schliwa M."/>
        </authorList>
    </citation>
    <scope>NUCLEOTIDE SEQUENCE [LARGE SCALE GENOMIC DNA]</scope>
</reference>
<organism evidence="3 4">
    <name type="scientific">Reticulomyxa filosa</name>
    <dbReference type="NCBI Taxonomy" id="46433"/>
    <lineage>
        <taxon>Eukaryota</taxon>
        <taxon>Sar</taxon>
        <taxon>Rhizaria</taxon>
        <taxon>Retaria</taxon>
        <taxon>Foraminifera</taxon>
        <taxon>Monothalamids</taxon>
        <taxon>Reticulomyxidae</taxon>
        <taxon>Reticulomyxa</taxon>
    </lineage>
</organism>
<dbReference type="OrthoDB" id="432528at2759"/>
<dbReference type="AlphaFoldDB" id="X6LNY4"/>
<accession>X6LNY4</accession>
<sequence length="569" mass="66647">MSCLFCESFKGTVEFSRLLLTIEFARLSCFLIFLCSHHDILEQSFCGSYNKKKTYFITNLCYERENEKNFQSCSSRLMSATSSIDMFLSNMFMSSRRNGFQTLPELPKTLTNTQCILFKDEILICGGDGNNECYSYHTVKKEYKYICSYPSNIQLNGHCVLQWNHQQTNTNEMYLLSFGGQGKNEQNLIFQMKYKSVWSEDECKSEAKEKNLSAVNTWILLKHSNIGQLEHIMIGARGVVGGINNDLLFITCFPKSIEVLDLKTLKYITNLKNKILPTEEHQFGIGYHCFIPWTMNNEKIANHFLLFCYNTGLLIKFDEEKKAFEYEKVPICTALQDFTCYSHVHCHDTLFLFGGRNSITNERSKSVWKFTMRDKTWSPCKLSLPLEINCSFAILNHQDNYMIHLLGGLNKEGEEQRFHLSVKMEEFLEKSELLQMIKEQSEEIRALKFELVKMKLEQPFALPKELEDMEHDQKAKITSKEWKHMMNEMQDMQIKLKELQKDKIMNCNDVKWDDIDIWSCDGLFQKVVNDHLLKMEKIFSIIARLLILESTINVILYTYIFRFALEIKP</sequence>
<keyword evidence="1" id="KW-0175">Coiled coil</keyword>
<name>X6LNY4_RETFI</name>
<dbReference type="EMBL" id="ASPP01034177">
    <property type="protein sequence ID" value="ETO03091.1"/>
    <property type="molecule type" value="Genomic_DNA"/>
</dbReference>
<protein>
    <submittedName>
        <fullName evidence="3">Uncharacterized protein</fullName>
    </submittedName>
</protein>
<evidence type="ECO:0000256" key="1">
    <source>
        <dbReference type="SAM" id="Coils"/>
    </source>
</evidence>
<dbReference type="InterPro" id="IPR015915">
    <property type="entry name" value="Kelch-typ_b-propeller"/>
</dbReference>